<reference evidence="11" key="1">
    <citation type="journal article" date="2019" name="Curr. Biol.">
        <title>Genome Sequence of Striga asiatica Provides Insight into the Evolution of Plant Parasitism.</title>
        <authorList>
            <person name="Yoshida S."/>
            <person name="Kim S."/>
            <person name="Wafula E.K."/>
            <person name="Tanskanen J."/>
            <person name="Kim Y.M."/>
            <person name="Honaas L."/>
            <person name="Yang Z."/>
            <person name="Spallek T."/>
            <person name="Conn C.E."/>
            <person name="Ichihashi Y."/>
            <person name="Cheong K."/>
            <person name="Cui S."/>
            <person name="Der J.P."/>
            <person name="Gundlach H."/>
            <person name="Jiao Y."/>
            <person name="Hori C."/>
            <person name="Ishida J.K."/>
            <person name="Kasahara H."/>
            <person name="Kiba T."/>
            <person name="Kim M.S."/>
            <person name="Koo N."/>
            <person name="Laohavisit A."/>
            <person name="Lee Y.H."/>
            <person name="Lumba S."/>
            <person name="McCourt P."/>
            <person name="Mortimer J.C."/>
            <person name="Mutuku J.M."/>
            <person name="Nomura T."/>
            <person name="Sasaki-Sekimoto Y."/>
            <person name="Seto Y."/>
            <person name="Wang Y."/>
            <person name="Wakatake T."/>
            <person name="Sakakibara H."/>
            <person name="Demura T."/>
            <person name="Yamaguchi S."/>
            <person name="Yoneyama K."/>
            <person name="Manabe R.I."/>
            <person name="Nelson D.C."/>
            <person name="Schulman A.H."/>
            <person name="Timko M.P."/>
            <person name="dePamphilis C.W."/>
            <person name="Choi D."/>
            <person name="Shirasu K."/>
        </authorList>
    </citation>
    <scope>NUCLEOTIDE SEQUENCE [LARGE SCALE GENOMIC DNA]</scope>
    <source>
        <strain evidence="11">cv. UVA1</strain>
    </source>
</reference>
<keyword evidence="3" id="KW-0238">DNA-binding</keyword>
<sequence length="309" mass="34199">MEAEMHEKCSDYSAADDGQSSRTCSEVSAGAGEGFMLFGVRVMMDVSFRKCASMNNLAQFDQQPQDSTNDVFAGYASDDVVHPSERSRDRKRGVPWSEEEHRLFLLGLQKVGKGDWRGISRKYVKTRTPTQVASHAQKYFLRQNNHNRRHRRSSLFDITADTVAGSTSEEQMNQETSLNPPITQTQLQQQNPHKFPISSYPVSVSITPIDIPIPCDNPSPLQNLALNQLNNSPKPIRPIPILPPSSKMADMNLNHQKSAVSLNLSTSSQSHEPPQLSNQQSPPARHVAAFQAMPTGFNESGGDNIISVA</sequence>
<keyword evidence="4" id="KW-0804">Transcription</keyword>
<dbReference type="SUPFAM" id="SSF46689">
    <property type="entry name" value="Homeodomain-like"/>
    <property type="match status" value="1"/>
</dbReference>
<gene>
    <name evidence="10" type="ORF">STAS_32500</name>
</gene>
<dbReference type="GO" id="GO:0006355">
    <property type="term" value="P:regulation of DNA-templated transcription"/>
    <property type="evidence" value="ECO:0007669"/>
    <property type="project" value="UniProtKB-ARBA"/>
</dbReference>
<comment type="subcellular location">
    <subcellularLocation>
        <location evidence="1">Nucleus</location>
    </subcellularLocation>
</comment>
<dbReference type="Gene3D" id="1.10.10.60">
    <property type="entry name" value="Homeodomain-like"/>
    <property type="match status" value="1"/>
</dbReference>
<dbReference type="OrthoDB" id="118550at2759"/>
<evidence type="ECO:0000256" key="3">
    <source>
        <dbReference type="ARBA" id="ARBA00023125"/>
    </source>
</evidence>
<dbReference type="InterPro" id="IPR009057">
    <property type="entry name" value="Homeodomain-like_sf"/>
</dbReference>
<dbReference type="AlphaFoldDB" id="A0A5A7RAW6"/>
<dbReference type="PROSITE" id="PS51293">
    <property type="entry name" value="SANT"/>
    <property type="match status" value="1"/>
</dbReference>
<dbReference type="SMART" id="SM00717">
    <property type="entry name" value="SANT"/>
    <property type="match status" value="1"/>
</dbReference>
<evidence type="ECO:0000256" key="4">
    <source>
        <dbReference type="ARBA" id="ARBA00023163"/>
    </source>
</evidence>
<dbReference type="InterPro" id="IPR017884">
    <property type="entry name" value="SANT_dom"/>
</dbReference>
<dbReference type="InterPro" id="IPR052245">
    <property type="entry name" value="Plant_Stress_Dev_TF"/>
</dbReference>
<dbReference type="Proteomes" id="UP000325081">
    <property type="component" value="Unassembled WGS sequence"/>
</dbReference>
<feature type="region of interest" description="Disordered" evidence="6">
    <location>
        <begin position="262"/>
        <end position="309"/>
    </location>
</feature>
<dbReference type="GO" id="GO:0009723">
    <property type="term" value="P:response to ethylene"/>
    <property type="evidence" value="ECO:0007669"/>
    <property type="project" value="TreeGrafter"/>
</dbReference>
<dbReference type="InterPro" id="IPR001005">
    <property type="entry name" value="SANT/Myb"/>
</dbReference>
<feature type="domain" description="Myb-like" evidence="7">
    <location>
        <begin position="88"/>
        <end position="140"/>
    </location>
</feature>
<dbReference type="GO" id="GO:0009739">
    <property type="term" value="P:response to gibberellin"/>
    <property type="evidence" value="ECO:0007669"/>
    <property type="project" value="TreeGrafter"/>
</dbReference>
<dbReference type="Pfam" id="PF00249">
    <property type="entry name" value="Myb_DNA-binding"/>
    <property type="match status" value="1"/>
</dbReference>
<keyword evidence="11" id="KW-1185">Reference proteome</keyword>
<evidence type="ECO:0000259" key="8">
    <source>
        <dbReference type="PROSITE" id="PS51293"/>
    </source>
</evidence>
<feature type="region of interest" description="Disordered" evidence="6">
    <location>
        <begin position="1"/>
        <end position="25"/>
    </location>
</feature>
<dbReference type="NCBIfam" id="TIGR01557">
    <property type="entry name" value="myb_SHAQKYF"/>
    <property type="match status" value="1"/>
</dbReference>
<dbReference type="InterPro" id="IPR006447">
    <property type="entry name" value="Myb_dom_plants"/>
</dbReference>
<feature type="domain" description="SANT" evidence="8">
    <location>
        <begin position="91"/>
        <end position="144"/>
    </location>
</feature>
<name>A0A5A7RAW6_STRAF</name>
<keyword evidence="5" id="KW-0539">Nucleus</keyword>
<keyword evidence="2" id="KW-0805">Transcription regulation</keyword>
<evidence type="ECO:0000313" key="10">
    <source>
        <dbReference type="EMBL" id="GER54865.1"/>
    </source>
</evidence>
<dbReference type="PROSITE" id="PS51294">
    <property type="entry name" value="HTH_MYB"/>
    <property type="match status" value="1"/>
</dbReference>
<protein>
    <submittedName>
        <fullName evidence="10">Transcription factor</fullName>
    </submittedName>
</protein>
<dbReference type="GO" id="GO:0003677">
    <property type="term" value="F:DNA binding"/>
    <property type="evidence" value="ECO:0007669"/>
    <property type="project" value="UniProtKB-KW"/>
</dbReference>
<evidence type="ECO:0000259" key="7">
    <source>
        <dbReference type="PROSITE" id="PS50090"/>
    </source>
</evidence>
<organism evidence="10 11">
    <name type="scientific">Striga asiatica</name>
    <name type="common">Asiatic witchweed</name>
    <name type="synonym">Buchnera asiatica</name>
    <dbReference type="NCBI Taxonomy" id="4170"/>
    <lineage>
        <taxon>Eukaryota</taxon>
        <taxon>Viridiplantae</taxon>
        <taxon>Streptophyta</taxon>
        <taxon>Embryophyta</taxon>
        <taxon>Tracheophyta</taxon>
        <taxon>Spermatophyta</taxon>
        <taxon>Magnoliopsida</taxon>
        <taxon>eudicotyledons</taxon>
        <taxon>Gunneridae</taxon>
        <taxon>Pentapetalae</taxon>
        <taxon>asterids</taxon>
        <taxon>lamiids</taxon>
        <taxon>Lamiales</taxon>
        <taxon>Orobanchaceae</taxon>
        <taxon>Buchnereae</taxon>
        <taxon>Striga</taxon>
    </lineage>
</organism>
<dbReference type="EMBL" id="BKCP01011625">
    <property type="protein sequence ID" value="GER54865.1"/>
    <property type="molecule type" value="Genomic_DNA"/>
</dbReference>
<evidence type="ECO:0000256" key="6">
    <source>
        <dbReference type="SAM" id="MobiDB-lite"/>
    </source>
</evidence>
<evidence type="ECO:0000256" key="5">
    <source>
        <dbReference type="ARBA" id="ARBA00023242"/>
    </source>
</evidence>
<comment type="caution">
    <text evidence="10">The sequence shown here is derived from an EMBL/GenBank/DDBJ whole genome shotgun (WGS) entry which is preliminary data.</text>
</comment>
<dbReference type="CDD" id="cd00167">
    <property type="entry name" value="SANT"/>
    <property type="match status" value="1"/>
</dbReference>
<feature type="compositionally biased region" description="Basic and acidic residues" evidence="6">
    <location>
        <begin position="1"/>
        <end position="10"/>
    </location>
</feature>
<evidence type="ECO:0000256" key="2">
    <source>
        <dbReference type="ARBA" id="ARBA00023015"/>
    </source>
</evidence>
<dbReference type="PANTHER" id="PTHR44191">
    <property type="entry name" value="TRANSCRIPTION FACTOR KUA1"/>
    <property type="match status" value="1"/>
</dbReference>
<dbReference type="FunFam" id="1.10.10.60:FF:000009">
    <property type="entry name" value="transcription factor MYB1R1"/>
    <property type="match status" value="1"/>
</dbReference>
<evidence type="ECO:0000256" key="1">
    <source>
        <dbReference type="ARBA" id="ARBA00004123"/>
    </source>
</evidence>
<dbReference type="GO" id="GO:0005634">
    <property type="term" value="C:nucleus"/>
    <property type="evidence" value="ECO:0007669"/>
    <property type="project" value="UniProtKB-SubCell"/>
</dbReference>
<dbReference type="PROSITE" id="PS50090">
    <property type="entry name" value="MYB_LIKE"/>
    <property type="match status" value="1"/>
</dbReference>
<proteinExistence type="predicted"/>
<evidence type="ECO:0000259" key="9">
    <source>
        <dbReference type="PROSITE" id="PS51294"/>
    </source>
</evidence>
<evidence type="ECO:0000313" key="11">
    <source>
        <dbReference type="Proteomes" id="UP000325081"/>
    </source>
</evidence>
<accession>A0A5A7RAW6</accession>
<feature type="compositionally biased region" description="Polar residues" evidence="6">
    <location>
        <begin position="262"/>
        <end position="282"/>
    </location>
</feature>
<feature type="domain" description="HTH myb-type" evidence="9">
    <location>
        <begin position="88"/>
        <end position="144"/>
    </location>
</feature>
<dbReference type="InterPro" id="IPR017930">
    <property type="entry name" value="Myb_dom"/>
</dbReference>
<dbReference type="PANTHER" id="PTHR44191:SF64">
    <property type="entry name" value="TRANSCRIPTION FACTOR MYB1R1"/>
    <property type="match status" value="1"/>
</dbReference>